<gene>
    <name evidence="10" type="primary">csm3</name>
    <name evidence="10" type="ORF">ENP73_02455</name>
</gene>
<dbReference type="NCBIfam" id="TIGR02582">
    <property type="entry name" value="cas7_TM1809"/>
    <property type="match status" value="1"/>
</dbReference>
<evidence type="ECO:0000313" key="10">
    <source>
        <dbReference type="EMBL" id="HEH81870.1"/>
    </source>
</evidence>
<proteinExistence type="inferred from homology"/>
<dbReference type="GO" id="GO:0051607">
    <property type="term" value="P:defense response to virus"/>
    <property type="evidence" value="ECO:0007669"/>
    <property type="project" value="UniProtKB-KW"/>
</dbReference>
<keyword evidence="3" id="KW-0540">Nuclease</keyword>
<evidence type="ECO:0000256" key="5">
    <source>
        <dbReference type="ARBA" id="ARBA00022801"/>
    </source>
</evidence>
<dbReference type="PANTHER" id="PTHR35579:SF3">
    <property type="entry name" value="CRISPR SYSTEM CMS ENDORIBONUCLEASE CSM3"/>
    <property type="match status" value="1"/>
</dbReference>
<dbReference type="GO" id="GO:0016787">
    <property type="term" value="F:hydrolase activity"/>
    <property type="evidence" value="ECO:0007669"/>
    <property type="project" value="UniProtKB-KW"/>
</dbReference>
<dbReference type="InterPro" id="IPR013412">
    <property type="entry name" value="CRISPR-assoc_RAMP_Csm3"/>
</dbReference>
<keyword evidence="6" id="KW-0694">RNA-binding</keyword>
<evidence type="ECO:0000256" key="1">
    <source>
        <dbReference type="ARBA" id="ARBA00006342"/>
    </source>
</evidence>
<feature type="domain" description="CRISPR type III-associated protein" evidence="9">
    <location>
        <begin position="17"/>
        <end position="213"/>
    </location>
</feature>
<sequence>MKLKKVIHIRSVLLAKTGLRIGMSRDQMAIGDLDNPVIRNPLTDEPYIPGSSLKGKLRYLLEWSLGGDYILKAKERQVYASPDPKDPVARIFGLAPENDEASLKVARERGPTRLLVRDAYLTEESKRELERATARGGLYTEIKQEVFIPRLGGNANPRTTERVPAGARFRVEMSYRVLDDLDEAYFGKYLMRALELLELDGLGGHISRGYGQVYFLHPEKSPEAQEGLPLRERLKVEEVSLQGA</sequence>
<name>A0A7C2GCX8_9DEIN</name>
<dbReference type="GO" id="GO:0003723">
    <property type="term" value="F:RNA binding"/>
    <property type="evidence" value="ECO:0007669"/>
    <property type="project" value="UniProtKB-KW"/>
</dbReference>
<keyword evidence="4" id="KW-0255">Endonuclease</keyword>
<evidence type="ECO:0000259" key="9">
    <source>
        <dbReference type="Pfam" id="PF03787"/>
    </source>
</evidence>
<keyword evidence="7" id="KW-0051">Antiviral defense</keyword>
<comment type="caution">
    <text evidence="10">The sequence shown here is derived from an EMBL/GenBank/DDBJ whole genome shotgun (WGS) entry which is preliminary data.</text>
</comment>
<dbReference type="Pfam" id="PF03787">
    <property type="entry name" value="RAMPs"/>
    <property type="match status" value="1"/>
</dbReference>
<evidence type="ECO:0000256" key="6">
    <source>
        <dbReference type="ARBA" id="ARBA00022884"/>
    </source>
</evidence>
<dbReference type="EMBL" id="DSKL01000108">
    <property type="protein sequence ID" value="HEH81870.1"/>
    <property type="molecule type" value="Genomic_DNA"/>
</dbReference>
<dbReference type="InterPro" id="IPR005537">
    <property type="entry name" value="RAMP_III_fam"/>
</dbReference>
<dbReference type="AlphaFoldDB" id="A0A7C2GCX8"/>
<organism evidence="10">
    <name type="scientific">Thermus islandicus</name>
    <dbReference type="NCBI Taxonomy" id="540988"/>
    <lineage>
        <taxon>Bacteria</taxon>
        <taxon>Thermotogati</taxon>
        <taxon>Deinococcota</taxon>
        <taxon>Deinococci</taxon>
        <taxon>Thermales</taxon>
        <taxon>Thermaceae</taxon>
        <taxon>Thermus</taxon>
    </lineage>
</organism>
<dbReference type="PANTHER" id="PTHR35579">
    <property type="entry name" value="CRISPR SYSTEM CMS ENDORIBONUCLEASE CSM3"/>
    <property type="match status" value="1"/>
</dbReference>
<keyword evidence="5" id="KW-0378">Hydrolase</keyword>
<dbReference type="GO" id="GO:0004519">
    <property type="term" value="F:endonuclease activity"/>
    <property type="evidence" value="ECO:0007669"/>
    <property type="project" value="UniProtKB-KW"/>
</dbReference>
<evidence type="ECO:0000256" key="2">
    <source>
        <dbReference type="ARBA" id="ARBA00022150"/>
    </source>
</evidence>
<evidence type="ECO:0000256" key="3">
    <source>
        <dbReference type="ARBA" id="ARBA00022722"/>
    </source>
</evidence>
<protein>
    <recommendedName>
        <fullName evidence="2">CRISPR system Cms endoribonuclease Csm3</fullName>
    </recommendedName>
    <alternativeName>
        <fullName evidence="8">CRISPR type III A-associated RAMP protein Csm3</fullName>
    </alternativeName>
</protein>
<dbReference type="InterPro" id="IPR052216">
    <property type="entry name" value="CRISPR_Csm3_endoribonuclease"/>
</dbReference>
<comment type="similarity">
    <text evidence="1">Belongs to the CRISPR-associated Csm3 family.</text>
</comment>
<reference evidence="10" key="1">
    <citation type="journal article" date="2020" name="mSystems">
        <title>Genome- and Community-Level Interaction Insights into Carbon Utilization and Element Cycling Functions of Hydrothermarchaeota in Hydrothermal Sediment.</title>
        <authorList>
            <person name="Zhou Z."/>
            <person name="Liu Y."/>
            <person name="Xu W."/>
            <person name="Pan J."/>
            <person name="Luo Z.H."/>
            <person name="Li M."/>
        </authorList>
    </citation>
    <scope>NUCLEOTIDE SEQUENCE [LARGE SCALE GENOMIC DNA]</scope>
    <source>
        <strain evidence="10">SpSt-246</strain>
    </source>
</reference>
<evidence type="ECO:0000256" key="4">
    <source>
        <dbReference type="ARBA" id="ARBA00022759"/>
    </source>
</evidence>
<evidence type="ECO:0000256" key="8">
    <source>
        <dbReference type="ARBA" id="ARBA00033183"/>
    </source>
</evidence>
<accession>A0A7C2GCX8</accession>
<evidence type="ECO:0000256" key="7">
    <source>
        <dbReference type="ARBA" id="ARBA00023118"/>
    </source>
</evidence>